<reference evidence="2 3" key="1">
    <citation type="submission" date="2017-04" db="EMBL/GenBank/DDBJ databases">
        <title>Draft genome of the yeast Clavispora lusitaniae type strain CBS 6936.</title>
        <authorList>
            <person name="Durrens P."/>
            <person name="Klopp C."/>
            <person name="Biteau N."/>
            <person name="Fitton-Ouhabi V."/>
            <person name="Dementhon K."/>
            <person name="Accoceberry I."/>
            <person name="Sherman D.J."/>
            <person name="Noel T."/>
        </authorList>
    </citation>
    <scope>NUCLEOTIDE SEQUENCE [LARGE SCALE GENOMIC DNA]</scope>
    <source>
        <strain evidence="2 3">CBS 6936</strain>
    </source>
</reference>
<gene>
    <name evidence="2" type="ORF">A9F13_16g00539</name>
</gene>
<dbReference type="KEGG" id="clus:A9F13_16g00539"/>
<feature type="region of interest" description="Disordered" evidence="1">
    <location>
        <begin position="1"/>
        <end position="31"/>
    </location>
</feature>
<evidence type="ECO:0000313" key="3">
    <source>
        <dbReference type="Proteomes" id="UP000195602"/>
    </source>
</evidence>
<name>A0AA91PXV3_CLALS</name>
<evidence type="ECO:0000313" key="2">
    <source>
        <dbReference type="EMBL" id="OVF06958.1"/>
    </source>
</evidence>
<accession>A0AA91PXV3</accession>
<protein>
    <submittedName>
        <fullName evidence="2">Uncharacterized protein</fullName>
    </submittedName>
</protein>
<feature type="compositionally biased region" description="Basic and acidic residues" evidence="1">
    <location>
        <begin position="11"/>
        <end position="28"/>
    </location>
</feature>
<comment type="caution">
    <text evidence="2">The sequence shown here is derived from an EMBL/GenBank/DDBJ whole genome shotgun (WGS) entry which is preliminary data.</text>
</comment>
<dbReference type="EMBL" id="LYUB02000016">
    <property type="protein sequence ID" value="OVF06958.1"/>
    <property type="molecule type" value="Genomic_DNA"/>
</dbReference>
<organism evidence="2 3">
    <name type="scientific">Clavispora lusitaniae</name>
    <name type="common">Candida lusitaniae</name>
    <dbReference type="NCBI Taxonomy" id="36911"/>
    <lineage>
        <taxon>Eukaryota</taxon>
        <taxon>Fungi</taxon>
        <taxon>Dikarya</taxon>
        <taxon>Ascomycota</taxon>
        <taxon>Saccharomycotina</taxon>
        <taxon>Pichiomycetes</taxon>
        <taxon>Metschnikowiaceae</taxon>
        <taxon>Clavispora</taxon>
    </lineage>
</organism>
<sequence length="65" mass="7461">MKTVINGRIRNVGEQKQRKMPGETKDDGCSVMRSKVGNDDVASTFQYKDKAFLAERIRWKQTSEP</sequence>
<dbReference type="AlphaFoldDB" id="A0AA91PXV3"/>
<evidence type="ECO:0000256" key="1">
    <source>
        <dbReference type="SAM" id="MobiDB-lite"/>
    </source>
</evidence>
<proteinExistence type="predicted"/>
<dbReference type="Proteomes" id="UP000195602">
    <property type="component" value="Unassembled WGS sequence"/>
</dbReference>